<dbReference type="Proteomes" id="UP000296049">
    <property type="component" value="Unassembled WGS sequence"/>
</dbReference>
<dbReference type="EMBL" id="KB742554">
    <property type="protein sequence ID" value="EOB07131.1"/>
    <property type="molecule type" value="Genomic_DNA"/>
</dbReference>
<feature type="compositionally biased region" description="Basic and acidic residues" evidence="1">
    <location>
        <begin position="17"/>
        <end position="41"/>
    </location>
</feature>
<organism evidence="2 3">
    <name type="scientific">Anas platyrhynchos</name>
    <name type="common">Mallard</name>
    <name type="synonym">Anas boschas</name>
    <dbReference type="NCBI Taxonomy" id="8839"/>
    <lineage>
        <taxon>Eukaryota</taxon>
        <taxon>Metazoa</taxon>
        <taxon>Chordata</taxon>
        <taxon>Craniata</taxon>
        <taxon>Vertebrata</taxon>
        <taxon>Euteleostomi</taxon>
        <taxon>Archelosauria</taxon>
        <taxon>Archosauria</taxon>
        <taxon>Dinosauria</taxon>
        <taxon>Saurischia</taxon>
        <taxon>Theropoda</taxon>
        <taxon>Coelurosauria</taxon>
        <taxon>Aves</taxon>
        <taxon>Neognathae</taxon>
        <taxon>Galloanserae</taxon>
        <taxon>Anseriformes</taxon>
        <taxon>Anatidae</taxon>
        <taxon>Anatinae</taxon>
        <taxon>Anas</taxon>
    </lineage>
</organism>
<feature type="region of interest" description="Disordered" evidence="1">
    <location>
        <begin position="1"/>
        <end position="47"/>
    </location>
</feature>
<keyword evidence="3" id="KW-1185">Reference proteome</keyword>
<protein>
    <submittedName>
        <fullName evidence="2">Uncharacterized protein</fullName>
    </submittedName>
</protein>
<gene>
    <name evidence="2" type="ORF">Anapl_02908</name>
</gene>
<accession>R0K9Z9</accession>
<evidence type="ECO:0000313" key="2">
    <source>
        <dbReference type="EMBL" id="EOB07131.1"/>
    </source>
</evidence>
<evidence type="ECO:0000313" key="3">
    <source>
        <dbReference type="Proteomes" id="UP000296049"/>
    </source>
</evidence>
<proteinExistence type="predicted"/>
<name>R0K9Z9_ANAPL</name>
<feature type="compositionally biased region" description="Polar residues" evidence="1">
    <location>
        <begin position="1"/>
        <end position="16"/>
    </location>
</feature>
<dbReference type="AlphaFoldDB" id="R0K9Z9"/>
<reference evidence="3" key="1">
    <citation type="journal article" date="2013" name="Nat. Genet.">
        <title>The duck genome and transcriptome provide insight into an avian influenza virus reservoir species.</title>
        <authorList>
            <person name="Huang Y."/>
            <person name="Li Y."/>
            <person name="Burt D.W."/>
            <person name="Chen H."/>
            <person name="Zhang Y."/>
            <person name="Qian W."/>
            <person name="Kim H."/>
            <person name="Gan S."/>
            <person name="Zhao Y."/>
            <person name="Li J."/>
            <person name="Yi K."/>
            <person name="Feng H."/>
            <person name="Zhu P."/>
            <person name="Li B."/>
            <person name="Liu Q."/>
            <person name="Fairley S."/>
            <person name="Magor K.E."/>
            <person name="Du Z."/>
            <person name="Hu X."/>
            <person name="Goodman L."/>
            <person name="Tafer H."/>
            <person name="Vignal A."/>
            <person name="Lee T."/>
            <person name="Kim K.W."/>
            <person name="Sheng Z."/>
            <person name="An Y."/>
            <person name="Searle S."/>
            <person name="Herrero J."/>
            <person name="Groenen M.A."/>
            <person name="Crooijmans R.P."/>
            <person name="Faraut T."/>
            <person name="Cai Q."/>
            <person name="Webster R.G."/>
            <person name="Aldridge J.R."/>
            <person name="Warren W.C."/>
            <person name="Bartschat S."/>
            <person name="Kehr S."/>
            <person name="Marz M."/>
            <person name="Stadler P.F."/>
            <person name="Smith J."/>
            <person name="Kraus R.H."/>
            <person name="Zhao Y."/>
            <person name="Ren L."/>
            <person name="Fei J."/>
            <person name="Morisson M."/>
            <person name="Kaiser P."/>
            <person name="Griffin D.K."/>
            <person name="Rao M."/>
            <person name="Pitel F."/>
            <person name="Wang J."/>
            <person name="Li N."/>
        </authorList>
    </citation>
    <scope>NUCLEOTIDE SEQUENCE [LARGE SCALE GENOMIC DNA]</scope>
</reference>
<sequence length="127" mass="14438">MSCSQGYLQSTGSCSKESLKRSTEKGKLEGRQGKNRGKEPISDLSITDVTNQNLVHRVLGKEEKKQVREKDRLGGAWRKMRVQTSSKVKYWQVYKCHKLGMHHAEVPPQQRKTILVDADLRDVTQSG</sequence>
<evidence type="ECO:0000256" key="1">
    <source>
        <dbReference type="SAM" id="MobiDB-lite"/>
    </source>
</evidence>